<dbReference type="SMART" id="SM01091">
    <property type="entry name" value="CorC_HlyC"/>
    <property type="match status" value="1"/>
</dbReference>
<feature type="compositionally biased region" description="Polar residues" evidence="5">
    <location>
        <begin position="285"/>
        <end position="301"/>
    </location>
</feature>
<dbReference type="FunFam" id="3.10.580.10:FF:000002">
    <property type="entry name" value="Magnesium/cobalt efflux protein CorC"/>
    <property type="match status" value="1"/>
</dbReference>
<evidence type="ECO:0000256" key="2">
    <source>
        <dbReference type="ARBA" id="ARBA00022737"/>
    </source>
</evidence>
<dbReference type="EMBL" id="SLXO01000003">
    <property type="protein sequence ID" value="TCP36245.1"/>
    <property type="molecule type" value="Genomic_DNA"/>
</dbReference>
<dbReference type="SUPFAM" id="SSF54631">
    <property type="entry name" value="CBS-domain pair"/>
    <property type="match status" value="1"/>
</dbReference>
<dbReference type="PANTHER" id="PTHR22777">
    <property type="entry name" value="HEMOLYSIN-RELATED"/>
    <property type="match status" value="1"/>
</dbReference>
<feature type="compositionally biased region" description="Low complexity" evidence="5">
    <location>
        <begin position="364"/>
        <end position="373"/>
    </location>
</feature>
<keyword evidence="2" id="KW-0677">Repeat</keyword>
<gene>
    <name evidence="7" type="ORF">EV659_103132</name>
</gene>
<dbReference type="RefSeq" id="WP_200287328.1">
    <property type="nucleotide sequence ID" value="NZ_JACIGF010000003.1"/>
</dbReference>
<dbReference type="InterPro" id="IPR046342">
    <property type="entry name" value="CBS_dom_sf"/>
</dbReference>
<feature type="region of interest" description="Disordered" evidence="5">
    <location>
        <begin position="285"/>
        <end position="304"/>
    </location>
</feature>
<evidence type="ECO:0000256" key="5">
    <source>
        <dbReference type="SAM" id="MobiDB-lite"/>
    </source>
</evidence>
<dbReference type="AlphaFoldDB" id="A0A4R2PQ83"/>
<feature type="compositionally biased region" description="Low complexity" evidence="5">
    <location>
        <begin position="324"/>
        <end position="339"/>
    </location>
</feature>
<organism evidence="7 8">
    <name type="scientific">Rhodothalassium salexigens DSM 2132</name>
    <dbReference type="NCBI Taxonomy" id="1188247"/>
    <lineage>
        <taxon>Bacteria</taxon>
        <taxon>Pseudomonadati</taxon>
        <taxon>Pseudomonadota</taxon>
        <taxon>Alphaproteobacteria</taxon>
        <taxon>Rhodothalassiales</taxon>
        <taxon>Rhodothalassiaceae</taxon>
        <taxon>Rhodothalassium</taxon>
    </lineage>
</organism>
<sequence>MSDTHSFWDRMTRFLRGDADPSLRERIEEVIEEHGVREAGGASLGREELSLLTNLLTNGDSRVEDIMIRRPDVVAIDTDESFDALVDLFVEAAHSRMPVFKDNLDHVTGMVHVKDCMRALNAAQDGAPLPTIAEISRPVLFVAPSMRALDLLAKMRARRTHMAIVVDEYGGTDGLITIEDLVEQVVGDIHDEHDLETVAEIRTNDDGSLDVDARVEIEALEQTLDRPLGGGEGREEDVDTVGGLVFTLAGRVPEIGEIVTDAGGTRFEVLDADLRRITRLRVTPAQSDLTDPSGQTSQTDRAAQAICARDRRDAGGDAHGPGGTEAADATPAIAADGAPQDGDTSGGNADAPAPSDHRRGAGGTARQGTLGARDAARGTGTDRPA</sequence>
<dbReference type="InterPro" id="IPR000644">
    <property type="entry name" value="CBS_dom"/>
</dbReference>
<dbReference type="InterPro" id="IPR005170">
    <property type="entry name" value="Transptr-assoc_dom"/>
</dbReference>
<feature type="domain" description="CBS" evidence="6">
    <location>
        <begin position="135"/>
        <end position="192"/>
    </location>
</feature>
<dbReference type="PANTHER" id="PTHR22777:SF27">
    <property type="entry name" value="MAGNESIUM AND COBALT EFFLUX PROTEIN CORC"/>
    <property type="match status" value="1"/>
</dbReference>
<evidence type="ECO:0000313" key="7">
    <source>
        <dbReference type="EMBL" id="TCP36245.1"/>
    </source>
</evidence>
<evidence type="ECO:0000256" key="4">
    <source>
        <dbReference type="PROSITE-ProRule" id="PRU00703"/>
    </source>
</evidence>
<dbReference type="SUPFAM" id="SSF56176">
    <property type="entry name" value="FAD-binding/transporter-associated domain-like"/>
    <property type="match status" value="1"/>
</dbReference>
<dbReference type="Gene3D" id="3.30.465.10">
    <property type="match status" value="1"/>
</dbReference>
<dbReference type="Proteomes" id="UP000295399">
    <property type="component" value="Unassembled WGS sequence"/>
</dbReference>
<feature type="region of interest" description="Disordered" evidence="5">
    <location>
        <begin position="311"/>
        <end position="385"/>
    </location>
</feature>
<evidence type="ECO:0000256" key="3">
    <source>
        <dbReference type="ARBA" id="ARBA00023122"/>
    </source>
</evidence>
<dbReference type="InParanoid" id="A0A4R2PQ83"/>
<dbReference type="Pfam" id="PF03471">
    <property type="entry name" value="CorC_HlyC"/>
    <property type="match status" value="1"/>
</dbReference>
<proteinExistence type="inferred from homology"/>
<dbReference type="InterPro" id="IPR036318">
    <property type="entry name" value="FAD-bd_PCMH-like_sf"/>
</dbReference>
<dbReference type="PROSITE" id="PS51371">
    <property type="entry name" value="CBS"/>
    <property type="match status" value="2"/>
</dbReference>
<evidence type="ECO:0000259" key="6">
    <source>
        <dbReference type="PROSITE" id="PS51371"/>
    </source>
</evidence>
<dbReference type="CDD" id="cd04590">
    <property type="entry name" value="CBS_pair_CorC_HlyC_assoc"/>
    <property type="match status" value="1"/>
</dbReference>
<name>A0A4R2PQ83_RHOSA</name>
<feature type="domain" description="CBS" evidence="6">
    <location>
        <begin position="67"/>
        <end position="129"/>
    </location>
</feature>
<reference evidence="7 8" key="1">
    <citation type="submission" date="2019-03" db="EMBL/GenBank/DDBJ databases">
        <title>Genomic Encyclopedia of Type Strains, Phase IV (KMG-IV): sequencing the most valuable type-strain genomes for metagenomic binning, comparative biology and taxonomic classification.</title>
        <authorList>
            <person name="Goeker M."/>
        </authorList>
    </citation>
    <scope>NUCLEOTIDE SEQUENCE [LARGE SCALE GENOMIC DNA]</scope>
    <source>
        <strain evidence="7 8">DSM 2132</strain>
    </source>
</reference>
<dbReference type="GO" id="GO:0005886">
    <property type="term" value="C:plasma membrane"/>
    <property type="evidence" value="ECO:0007669"/>
    <property type="project" value="TreeGrafter"/>
</dbReference>
<dbReference type="GO" id="GO:0050660">
    <property type="term" value="F:flavin adenine dinucleotide binding"/>
    <property type="evidence" value="ECO:0007669"/>
    <property type="project" value="InterPro"/>
</dbReference>
<accession>A0A4R2PQ83</accession>
<dbReference type="Gene3D" id="3.10.580.10">
    <property type="entry name" value="CBS-domain"/>
    <property type="match status" value="1"/>
</dbReference>
<dbReference type="FunCoup" id="A0A4R2PQ83">
    <property type="interactions" value="108"/>
</dbReference>
<comment type="caution">
    <text evidence="7">The sequence shown here is derived from an EMBL/GenBank/DDBJ whole genome shotgun (WGS) entry which is preliminary data.</text>
</comment>
<dbReference type="InterPro" id="IPR044751">
    <property type="entry name" value="Ion_transp-like_CBS"/>
</dbReference>
<dbReference type="InterPro" id="IPR016169">
    <property type="entry name" value="FAD-bd_PCMH_sub2"/>
</dbReference>
<evidence type="ECO:0000256" key="1">
    <source>
        <dbReference type="ARBA" id="ARBA00006446"/>
    </source>
</evidence>
<dbReference type="Pfam" id="PF00571">
    <property type="entry name" value="CBS"/>
    <property type="match status" value="2"/>
</dbReference>
<evidence type="ECO:0000313" key="8">
    <source>
        <dbReference type="Proteomes" id="UP000295399"/>
    </source>
</evidence>
<keyword evidence="3 4" id="KW-0129">CBS domain</keyword>
<keyword evidence="8" id="KW-1185">Reference proteome</keyword>
<protein>
    <submittedName>
        <fullName evidence="7">CBS domain protein</fullName>
    </submittedName>
</protein>
<comment type="similarity">
    <text evidence="1">Belongs to the UPF0053 family. Hemolysin C subfamily.</text>
</comment>